<dbReference type="Gene3D" id="3.10.110.10">
    <property type="entry name" value="Ubiquitin Conjugating Enzyme"/>
    <property type="match status" value="1"/>
</dbReference>
<dbReference type="InterPro" id="IPR016135">
    <property type="entry name" value="UBQ-conjugating_enzyme/RWD"/>
</dbReference>
<dbReference type="Proteomes" id="UP001208689">
    <property type="component" value="Chromosome"/>
</dbReference>
<evidence type="ECO:0000313" key="2">
    <source>
        <dbReference type="EMBL" id="UYP47099.1"/>
    </source>
</evidence>
<keyword evidence="3" id="KW-1185">Reference proteome</keyword>
<dbReference type="Pfam" id="PF00179">
    <property type="entry name" value="UQ_con"/>
    <property type="match status" value="1"/>
</dbReference>
<evidence type="ECO:0000259" key="1">
    <source>
        <dbReference type="PROSITE" id="PS50127"/>
    </source>
</evidence>
<organism evidence="2 3">
    <name type="scientific">Candidatus Lokiarchaeum ossiferum</name>
    <dbReference type="NCBI Taxonomy" id="2951803"/>
    <lineage>
        <taxon>Archaea</taxon>
        <taxon>Promethearchaeati</taxon>
        <taxon>Promethearchaeota</taxon>
        <taxon>Promethearchaeia</taxon>
        <taxon>Promethearchaeales</taxon>
        <taxon>Promethearchaeaceae</taxon>
        <taxon>Candidatus Lokiarchaeum</taxon>
    </lineage>
</organism>
<dbReference type="EMBL" id="CP104013">
    <property type="protein sequence ID" value="UYP47099.1"/>
    <property type="molecule type" value="Genomic_DNA"/>
</dbReference>
<feature type="domain" description="UBC core" evidence="1">
    <location>
        <begin position="5"/>
        <end position="175"/>
    </location>
</feature>
<name>A0ABY6HXC4_9ARCH</name>
<accession>A0ABY6HXC4</accession>
<evidence type="ECO:0000313" key="3">
    <source>
        <dbReference type="Proteomes" id="UP001208689"/>
    </source>
</evidence>
<dbReference type="SMART" id="SM00212">
    <property type="entry name" value="UBCc"/>
    <property type="match status" value="1"/>
</dbReference>
<dbReference type="InterPro" id="IPR000608">
    <property type="entry name" value="UBC"/>
</dbReference>
<gene>
    <name evidence="2" type="ORF">NEF87_003384</name>
</gene>
<protein>
    <recommendedName>
        <fullName evidence="1">UBC core domain-containing protein</fullName>
    </recommendedName>
</protein>
<dbReference type="PANTHER" id="PTHR24068">
    <property type="entry name" value="UBIQUITIN-CONJUGATING ENZYME E2"/>
    <property type="match status" value="1"/>
</dbReference>
<proteinExistence type="predicted"/>
<dbReference type="SUPFAM" id="SSF54495">
    <property type="entry name" value="UBC-like"/>
    <property type="match status" value="1"/>
</dbReference>
<sequence>MHYKVFIIREEVDYTEALEAFKDNSFIKLEPWGMSVDHLRLTITGRPNTPYEGGKFMFEIKMGEDFPFAPPYCYCHTLLWHPNIDSSIGPGKLNICLDLVNPELVGKVDIKTGASGWTPSKTLTNIIEALKGQIHCEPPFFNPADPLNFEAGDQALNHYNKFESKAKEWTKKYAMN</sequence>
<dbReference type="PROSITE" id="PS50127">
    <property type="entry name" value="UBC_2"/>
    <property type="match status" value="1"/>
</dbReference>
<reference evidence="2" key="1">
    <citation type="submission" date="2022-09" db="EMBL/GenBank/DDBJ databases">
        <title>Actin cytoskeleton and complex cell architecture in an #Asgard archaeon.</title>
        <authorList>
            <person name="Ponce Toledo R.I."/>
            <person name="Schleper C."/>
            <person name="Rodrigues Oliveira T."/>
            <person name="Wollweber F."/>
            <person name="Xu J."/>
            <person name="Rittmann S."/>
            <person name="Klingl A."/>
            <person name="Pilhofer M."/>
        </authorList>
    </citation>
    <scope>NUCLEOTIDE SEQUENCE</scope>
    <source>
        <strain evidence="2">B-35</strain>
    </source>
</reference>